<dbReference type="Pfam" id="PF06013">
    <property type="entry name" value="WXG100"/>
    <property type="match status" value="1"/>
</dbReference>
<dbReference type="Gene3D" id="1.10.287.1060">
    <property type="entry name" value="ESAT-6-like"/>
    <property type="match status" value="1"/>
</dbReference>
<evidence type="ECO:0000313" key="1">
    <source>
        <dbReference type="EMBL" id="GAA3375643.1"/>
    </source>
</evidence>
<protein>
    <recommendedName>
        <fullName evidence="3">WXG100 family type VII secretion target</fullName>
    </recommendedName>
</protein>
<sequence>MRGTGMSDESKLAYTSSQLKKLADDLDDMQEYLGEQVKRMDEIVDGIETRWRGPTAKSYRSLHRGAAEDAVRIGQTIQLLAEAIRLSEGGFTNQELETLEQFRRIQAAVDVEAAADALSTPTNQAPRSRLHEI</sequence>
<evidence type="ECO:0008006" key="3">
    <source>
        <dbReference type="Google" id="ProtNLM"/>
    </source>
</evidence>
<dbReference type="EMBL" id="BAAAYL010000001">
    <property type="protein sequence ID" value="GAA3375643.1"/>
    <property type="molecule type" value="Genomic_DNA"/>
</dbReference>
<accession>A0ABP6SFN6</accession>
<dbReference type="SUPFAM" id="SSF140453">
    <property type="entry name" value="EsxAB dimer-like"/>
    <property type="match status" value="1"/>
</dbReference>
<comment type="caution">
    <text evidence="1">The sequence shown here is derived from an EMBL/GenBank/DDBJ whole genome shotgun (WGS) entry which is preliminary data.</text>
</comment>
<keyword evidence="2" id="KW-1185">Reference proteome</keyword>
<proteinExistence type="predicted"/>
<gene>
    <name evidence="1" type="ORF">GCM10020367_44230</name>
</gene>
<dbReference type="Proteomes" id="UP001499990">
    <property type="component" value="Unassembled WGS sequence"/>
</dbReference>
<dbReference type="InterPro" id="IPR010310">
    <property type="entry name" value="T7SS_ESAT-6-like"/>
</dbReference>
<evidence type="ECO:0000313" key="2">
    <source>
        <dbReference type="Proteomes" id="UP001499990"/>
    </source>
</evidence>
<reference evidence="2" key="1">
    <citation type="journal article" date="2019" name="Int. J. Syst. Evol. Microbiol.">
        <title>The Global Catalogue of Microorganisms (GCM) 10K type strain sequencing project: providing services to taxonomists for standard genome sequencing and annotation.</title>
        <authorList>
            <consortium name="The Broad Institute Genomics Platform"/>
            <consortium name="The Broad Institute Genome Sequencing Center for Infectious Disease"/>
            <person name="Wu L."/>
            <person name="Ma J."/>
        </authorList>
    </citation>
    <scope>NUCLEOTIDE SEQUENCE [LARGE SCALE GENOMIC DNA]</scope>
    <source>
        <strain evidence="2">JCM 9651</strain>
    </source>
</reference>
<organism evidence="1 2">
    <name type="scientific">Streptomyces sannanensis</name>
    <dbReference type="NCBI Taxonomy" id="285536"/>
    <lineage>
        <taxon>Bacteria</taxon>
        <taxon>Bacillati</taxon>
        <taxon>Actinomycetota</taxon>
        <taxon>Actinomycetes</taxon>
        <taxon>Kitasatosporales</taxon>
        <taxon>Streptomycetaceae</taxon>
        <taxon>Streptomyces</taxon>
    </lineage>
</organism>
<dbReference type="InterPro" id="IPR036689">
    <property type="entry name" value="ESAT-6-like_sf"/>
</dbReference>
<name>A0ABP6SFN6_9ACTN</name>